<gene>
    <name evidence="3" type="ORF">KI387_014788</name>
</gene>
<feature type="region of interest" description="Disordered" evidence="1">
    <location>
        <begin position="43"/>
        <end position="78"/>
    </location>
</feature>
<evidence type="ECO:0000313" key="4">
    <source>
        <dbReference type="Proteomes" id="UP000824469"/>
    </source>
</evidence>
<dbReference type="InterPro" id="IPR031142">
    <property type="entry name" value="SPX_prot"/>
</dbReference>
<evidence type="ECO:0000259" key="2">
    <source>
        <dbReference type="PROSITE" id="PS51382"/>
    </source>
</evidence>
<evidence type="ECO:0000313" key="3">
    <source>
        <dbReference type="EMBL" id="KAH9303205.1"/>
    </source>
</evidence>
<evidence type="ECO:0000256" key="1">
    <source>
        <dbReference type="SAM" id="MobiDB-lite"/>
    </source>
</evidence>
<feature type="domain" description="SPX" evidence="2">
    <location>
        <begin position="1"/>
        <end position="252"/>
    </location>
</feature>
<comment type="caution">
    <text evidence="3">The sequence shown here is derived from an EMBL/GenBank/DDBJ whole genome shotgun (WGS) entry which is preliminary data.</text>
</comment>
<reference evidence="3 4" key="1">
    <citation type="journal article" date="2021" name="Nat. Plants">
        <title>The Taxus genome provides insights into paclitaxel biosynthesis.</title>
        <authorList>
            <person name="Xiong X."/>
            <person name="Gou J."/>
            <person name="Liao Q."/>
            <person name="Li Y."/>
            <person name="Zhou Q."/>
            <person name="Bi G."/>
            <person name="Li C."/>
            <person name="Du R."/>
            <person name="Wang X."/>
            <person name="Sun T."/>
            <person name="Guo L."/>
            <person name="Liang H."/>
            <person name="Lu P."/>
            <person name="Wu Y."/>
            <person name="Zhang Z."/>
            <person name="Ro D.K."/>
            <person name="Shang Y."/>
            <person name="Huang S."/>
            <person name="Yan J."/>
        </authorList>
    </citation>
    <scope>NUCLEOTIDE SEQUENCE [LARGE SCALE GENOMIC DNA]</scope>
    <source>
        <strain evidence="3">Ta-2019</strain>
    </source>
</reference>
<dbReference type="PANTHER" id="PTHR45978">
    <property type="entry name" value="SPX DOMAIN-CONTAINING PROTEIN 3"/>
    <property type="match status" value="1"/>
</dbReference>
<protein>
    <recommendedName>
        <fullName evidence="2">SPX domain-containing protein</fullName>
    </recommendedName>
</protein>
<dbReference type="PANTHER" id="PTHR45978:SF2">
    <property type="entry name" value="SPX DOMAIN-CONTAINING PROTEIN 3"/>
    <property type="match status" value="1"/>
</dbReference>
<dbReference type="PROSITE" id="PS51382">
    <property type="entry name" value="SPX"/>
    <property type="match status" value="1"/>
</dbReference>
<feature type="compositionally biased region" description="Basic and acidic residues" evidence="1">
    <location>
        <begin position="43"/>
        <end position="66"/>
    </location>
</feature>
<accession>A0AA38FI39</accession>
<dbReference type="EMBL" id="JAHRHJ020000009">
    <property type="protein sequence ID" value="KAH9303205.1"/>
    <property type="molecule type" value="Genomic_DNA"/>
</dbReference>
<dbReference type="Pfam" id="PF03105">
    <property type="entry name" value="SPX"/>
    <property type="match status" value="1"/>
</dbReference>
<feature type="region of interest" description="Disordered" evidence="1">
    <location>
        <begin position="229"/>
        <end position="252"/>
    </location>
</feature>
<dbReference type="Proteomes" id="UP000824469">
    <property type="component" value="Unassembled WGS sequence"/>
</dbReference>
<sequence>MKFGKNLRSMIEEAPPDWRDKFLSYKHLKKRLKLLAPGVEQMEAKAEADAEREGEAESDVKQASEGRRKRRRIETQQLGEGRNGSFNYNLTVDEADFIQLLNPELEKFNLFFMEKEEEYVIRQKEVQERIARVKETYGPTGICPSKVNYEHDMTNVRKDIVNFHGEMVLLENYSVLNYTEEEEGDVHLFARQEEDIVYVGEDQEMYKSTVAALRSMREMRKGSSTYTALSLPPLHDNPSTSTLFSPPIFPQG</sequence>
<proteinExistence type="predicted"/>
<keyword evidence="4" id="KW-1185">Reference proteome</keyword>
<dbReference type="InterPro" id="IPR004331">
    <property type="entry name" value="SPX_dom"/>
</dbReference>
<name>A0AA38FI39_TAXCH</name>
<dbReference type="GO" id="GO:0016036">
    <property type="term" value="P:cellular response to phosphate starvation"/>
    <property type="evidence" value="ECO:0007669"/>
    <property type="project" value="InterPro"/>
</dbReference>
<organism evidence="3 4">
    <name type="scientific">Taxus chinensis</name>
    <name type="common">Chinese yew</name>
    <name type="synonym">Taxus wallichiana var. chinensis</name>
    <dbReference type="NCBI Taxonomy" id="29808"/>
    <lineage>
        <taxon>Eukaryota</taxon>
        <taxon>Viridiplantae</taxon>
        <taxon>Streptophyta</taxon>
        <taxon>Embryophyta</taxon>
        <taxon>Tracheophyta</taxon>
        <taxon>Spermatophyta</taxon>
        <taxon>Pinopsida</taxon>
        <taxon>Pinidae</taxon>
        <taxon>Conifers II</taxon>
        <taxon>Cupressales</taxon>
        <taxon>Taxaceae</taxon>
        <taxon>Taxus</taxon>
    </lineage>
</organism>
<dbReference type="AlphaFoldDB" id="A0AA38FI39"/>